<evidence type="ECO:0000313" key="1">
    <source>
        <dbReference type="EMBL" id="MUH59413.1"/>
    </source>
</evidence>
<name>A0A7K1J435_9BIFI</name>
<dbReference type="Proteomes" id="UP000487882">
    <property type="component" value="Unassembled WGS sequence"/>
</dbReference>
<protein>
    <submittedName>
        <fullName evidence="1">Uncharacterized protein</fullName>
    </submittedName>
</protein>
<proteinExistence type="predicted"/>
<sequence length="56" mass="5918">MPPLALSGGGCSLIGDASISFFTGAAQNSENSQVSLELRQEWAGYYVITSREVGHN</sequence>
<evidence type="ECO:0000313" key="2">
    <source>
        <dbReference type="Proteomes" id="UP000487882"/>
    </source>
</evidence>
<reference evidence="1 2" key="1">
    <citation type="submission" date="2019-09" db="EMBL/GenBank/DDBJ databases">
        <title>Bifidobacterium canis sp. nov., isolated from the digestive tract of German Shepherd dog puppy.</title>
        <authorList>
            <person name="Bunesova V."/>
        </authorList>
    </citation>
    <scope>NUCLEOTIDE SEQUENCE [LARGE SCALE GENOMIC DNA]</scope>
    <source>
        <strain evidence="1 2">GSD1FS</strain>
    </source>
</reference>
<accession>A0A7K1J435</accession>
<gene>
    <name evidence="1" type="ORF">GSD1FS_0735</name>
</gene>
<comment type="caution">
    <text evidence="1">The sequence shown here is derived from an EMBL/GenBank/DDBJ whole genome shotgun (WGS) entry which is preliminary data.</text>
</comment>
<dbReference type="EMBL" id="WNLP01000002">
    <property type="protein sequence ID" value="MUH59413.1"/>
    <property type="molecule type" value="Genomic_DNA"/>
</dbReference>
<dbReference type="RefSeq" id="WP_155588381.1">
    <property type="nucleotide sequence ID" value="NZ_WNLP01000002.1"/>
</dbReference>
<organism evidence="1 2">
    <name type="scientific">Bifidobacterium canis</name>
    <dbReference type="NCBI Taxonomy" id="2610880"/>
    <lineage>
        <taxon>Bacteria</taxon>
        <taxon>Bacillati</taxon>
        <taxon>Actinomycetota</taxon>
        <taxon>Actinomycetes</taxon>
        <taxon>Bifidobacteriales</taxon>
        <taxon>Bifidobacteriaceae</taxon>
        <taxon>Bifidobacterium</taxon>
    </lineage>
</organism>
<dbReference type="AlphaFoldDB" id="A0A7K1J435"/>
<keyword evidence="2" id="KW-1185">Reference proteome</keyword>